<feature type="transmembrane region" description="Helical" evidence="7">
    <location>
        <begin position="6"/>
        <end position="26"/>
    </location>
</feature>
<dbReference type="PROSITE" id="PS50216">
    <property type="entry name" value="DHHC"/>
    <property type="match status" value="1"/>
</dbReference>
<name>A7S5B0_NEMVE</name>
<feature type="transmembrane region" description="Helical" evidence="7">
    <location>
        <begin position="47"/>
        <end position="68"/>
    </location>
</feature>
<evidence type="ECO:0000313" key="10">
    <source>
        <dbReference type="Proteomes" id="UP000001593"/>
    </source>
</evidence>
<gene>
    <name evidence="9" type="ORF">NEMVEDRAFT_v1g242963</name>
</gene>
<dbReference type="HOGENOM" id="CLU_928512_0_0_1"/>
<dbReference type="GO" id="GO:0006612">
    <property type="term" value="P:protein targeting to membrane"/>
    <property type="evidence" value="ECO:0000318"/>
    <property type="project" value="GO_Central"/>
</dbReference>
<dbReference type="OrthoDB" id="331948at2759"/>
<feature type="transmembrane region" description="Helical" evidence="7">
    <location>
        <begin position="80"/>
        <end position="100"/>
    </location>
</feature>
<comment type="similarity">
    <text evidence="7">Belongs to the DHHC palmitoyltransferase family.</text>
</comment>
<dbReference type="InterPro" id="IPR001594">
    <property type="entry name" value="Palmitoyltrfase_DHHC"/>
</dbReference>
<dbReference type="GO" id="GO:0005783">
    <property type="term" value="C:endoplasmic reticulum"/>
    <property type="evidence" value="ECO:0000318"/>
    <property type="project" value="GO_Central"/>
</dbReference>
<keyword evidence="5 7" id="KW-0472">Membrane</keyword>
<evidence type="ECO:0000256" key="4">
    <source>
        <dbReference type="ARBA" id="ARBA00022989"/>
    </source>
</evidence>
<keyword evidence="4 7" id="KW-1133">Transmembrane helix</keyword>
<evidence type="ECO:0000256" key="7">
    <source>
        <dbReference type="RuleBase" id="RU079119"/>
    </source>
</evidence>
<dbReference type="AlphaFoldDB" id="A7S5B0"/>
<sequence>MDLAGSIFVIFVFVVIVGTVVFQLLPRIFPRAREILPAQSTITYFQVIPILFIFAALIWLFFATYLQMHVGNDAYYTVQGWLHIIWLVYIFSNVIFNYLATVMVVPGYPQHQDEFLKNRNFVKRYEMCSKCSRIRSSGTHHCSWCHTCVEMMCHHCPFTNNCIGLRNYIYYYSFLLQAVVGLGYACYLAIFPFQKCMYHYGIKTIKDLLKYTHAGRSMYTYGKTEDHFLFAELTKNHPAECEETGQYSILLAPCVVIWFFMFLLFTFQTLLLLADMSIVDFYEVFGRSSSVCDFFSSLKLSITKKKKSRFLLLIYNQRSSWWRFFLPNFTDVNVDGSLKDM</sequence>
<protein>
    <recommendedName>
        <fullName evidence="7">Palmitoyltransferase</fullName>
        <ecNumber evidence="7">2.3.1.225</ecNumber>
    </recommendedName>
</protein>
<feature type="domain" description="Palmitoyltransferase DHHC" evidence="8">
    <location>
        <begin position="124"/>
        <end position="277"/>
    </location>
</feature>
<dbReference type="GO" id="GO:0019706">
    <property type="term" value="F:protein-cysteine S-palmitoyltransferase activity"/>
    <property type="evidence" value="ECO:0000318"/>
    <property type="project" value="GO_Central"/>
</dbReference>
<dbReference type="Pfam" id="PF01529">
    <property type="entry name" value="DHHC"/>
    <property type="match status" value="1"/>
</dbReference>
<feature type="transmembrane region" description="Helical" evidence="7">
    <location>
        <begin position="169"/>
        <end position="190"/>
    </location>
</feature>
<dbReference type="PhylomeDB" id="A7S5B0"/>
<evidence type="ECO:0000256" key="2">
    <source>
        <dbReference type="ARBA" id="ARBA00022679"/>
    </source>
</evidence>
<keyword evidence="10" id="KW-1185">Reference proteome</keyword>
<organism evidence="9 10">
    <name type="scientific">Nematostella vectensis</name>
    <name type="common">Starlet sea anemone</name>
    <dbReference type="NCBI Taxonomy" id="45351"/>
    <lineage>
        <taxon>Eukaryota</taxon>
        <taxon>Metazoa</taxon>
        <taxon>Cnidaria</taxon>
        <taxon>Anthozoa</taxon>
        <taxon>Hexacorallia</taxon>
        <taxon>Actiniaria</taxon>
        <taxon>Edwardsiidae</taxon>
        <taxon>Nematostella</taxon>
    </lineage>
</organism>
<evidence type="ECO:0000313" key="9">
    <source>
        <dbReference type="EMBL" id="EDO41089.1"/>
    </source>
</evidence>
<dbReference type="InParanoid" id="A7S5B0"/>
<reference evidence="9 10" key="1">
    <citation type="journal article" date="2007" name="Science">
        <title>Sea anemone genome reveals ancestral eumetazoan gene repertoire and genomic organization.</title>
        <authorList>
            <person name="Putnam N.H."/>
            <person name="Srivastava M."/>
            <person name="Hellsten U."/>
            <person name="Dirks B."/>
            <person name="Chapman J."/>
            <person name="Salamov A."/>
            <person name="Terry A."/>
            <person name="Shapiro H."/>
            <person name="Lindquist E."/>
            <person name="Kapitonov V.V."/>
            <person name="Jurka J."/>
            <person name="Genikhovich G."/>
            <person name="Grigoriev I.V."/>
            <person name="Lucas S.M."/>
            <person name="Steele R.E."/>
            <person name="Finnerty J.R."/>
            <person name="Technau U."/>
            <person name="Martindale M.Q."/>
            <person name="Rokhsar D.S."/>
        </authorList>
    </citation>
    <scope>NUCLEOTIDE SEQUENCE [LARGE SCALE GENOMIC DNA]</scope>
    <source>
        <strain evidence="10">CH2 X CH6</strain>
    </source>
</reference>
<keyword evidence="3 7" id="KW-0812">Transmembrane</keyword>
<comment type="catalytic activity">
    <reaction evidence="7">
        <text>L-cysteinyl-[protein] + hexadecanoyl-CoA = S-hexadecanoyl-L-cysteinyl-[protein] + CoA</text>
        <dbReference type="Rhea" id="RHEA:36683"/>
        <dbReference type="Rhea" id="RHEA-COMP:10131"/>
        <dbReference type="Rhea" id="RHEA-COMP:11032"/>
        <dbReference type="ChEBI" id="CHEBI:29950"/>
        <dbReference type="ChEBI" id="CHEBI:57287"/>
        <dbReference type="ChEBI" id="CHEBI:57379"/>
        <dbReference type="ChEBI" id="CHEBI:74151"/>
        <dbReference type="EC" id="2.3.1.225"/>
    </reaction>
</comment>
<dbReference type="GO" id="GO:0016020">
    <property type="term" value="C:membrane"/>
    <property type="evidence" value="ECO:0007669"/>
    <property type="project" value="UniProtKB-SubCell"/>
</dbReference>
<evidence type="ECO:0000256" key="3">
    <source>
        <dbReference type="ARBA" id="ARBA00022692"/>
    </source>
</evidence>
<dbReference type="OMA" id="GTHHCSW"/>
<dbReference type="Proteomes" id="UP000001593">
    <property type="component" value="Unassembled WGS sequence"/>
</dbReference>
<keyword evidence="2 7" id="KW-0808">Transferase</keyword>
<keyword evidence="6 7" id="KW-0012">Acyltransferase</keyword>
<comment type="subcellular location">
    <subcellularLocation>
        <location evidence="1">Membrane</location>
        <topology evidence="1">Multi-pass membrane protein</topology>
    </subcellularLocation>
</comment>
<evidence type="ECO:0000259" key="8">
    <source>
        <dbReference type="Pfam" id="PF01529"/>
    </source>
</evidence>
<dbReference type="PANTHER" id="PTHR12246">
    <property type="entry name" value="PALMITOYLTRANSFERASE ZDHHC16"/>
    <property type="match status" value="1"/>
</dbReference>
<proteinExistence type="inferred from homology"/>
<evidence type="ECO:0000256" key="1">
    <source>
        <dbReference type="ARBA" id="ARBA00004141"/>
    </source>
</evidence>
<dbReference type="KEGG" id="nve:5512816"/>
<evidence type="ECO:0000256" key="5">
    <source>
        <dbReference type="ARBA" id="ARBA00023136"/>
    </source>
</evidence>
<dbReference type="EMBL" id="DS469582">
    <property type="protein sequence ID" value="EDO41089.1"/>
    <property type="molecule type" value="Genomic_DNA"/>
</dbReference>
<dbReference type="STRING" id="45351.A7S5B0"/>
<dbReference type="eggNOG" id="KOG1313">
    <property type="taxonomic scope" value="Eukaryota"/>
</dbReference>
<dbReference type="EC" id="2.3.1.225" evidence="7"/>
<evidence type="ECO:0000256" key="6">
    <source>
        <dbReference type="ARBA" id="ARBA00023315"/>
    </source>
</evidence>
<accession>A7S5B0</accession>
<dbReference type="InterPro" id="IPR039859">
    <property type="entry name" value="PFA4/ZDH16/20/ERF2-like"/>
</dbReference>
<dbReference type="GO" id="GO:0005794">
    <property type="term" value="C:Golgi apparatus"/>
    <property type="evidence" value="ECO:0000318"/>
    <property type="project" value="GO_Central"/>
</dbReference>
<feature type="transmembrane region" description="Helical" evidence="7">
    <location>
        <begin position="247"/>
        <end position="273"/>
    </location>
</feature>
<comment type="domain">
    <text evidence="7">The DHHC domain is required for palmitoyltransferase activity.</text>
</comment>